<evidence type="ECO:0000259" key="2">
    <source>
        <dbReference type="Pfam" id="PF07547"/>
    </source>
</evidence>
<dbReference type="Proteomes" id="UP000827892">
    <property type="component" value="Chromosome III"/>
</dbReference>
<sequence length="574" mass="66039">MNLKVFCLTFDKAIHLFARPFTSFLSLLLGNLRLSCSLRSLNPFDCCEMSRRYLVLNFNSVSNIASCYKKEDFQLIRVKIDSNDAGFSRRPLPGKFLVFDMKYSKLENGIYTNPYIKVEDPMPEDCISTEADGTFKISSYIAFSPDSRHKTFERKLAFADWYGFVDSSEVKTNQKMNAFRSFIVVKDLDYEQNKSQLFKVTKIKGPIDPYKQQKDYNDYIDLTRKLELAENQLLEEREKPQRPARNVDGKKAADKNRNYDMRGSIDVARHLQNAQISTSNLVNTPVLQQIDMRPPLPAALLQPTNMYTDPLPQLTPYCLRDQALIVSQESEDVYIVWLTQIREAAILQTSEVGMVHLGASYECNYSTATNLRDVRHKITNIEKSLQSLPFQIILHEELAVARILVDLCTPNTKCHKWSFYMGIPFFNSSDVGIVTMADIIDTPTKTGVKWQDALRIYLGEDSAKNMICICRLEKQKLPLNLDDPFLNDDDFSSISKYSWQVLAICSTEESDRFNEDQLRKKNLGKDKEALEEDDDIARIKRENKKVKFGENHFRYFAVDSSPSQPSSSSNPFYN</sequence>
<protein>
    <recommendedName>
        <fullName evidence="2">RSD-2 N-terminal domain-containing protein</fullName>
    </recommendedName>
</protein>
<name>A0AAE9DB58_CAEBR</name>
<evidence type="ECO:0000313" key="4">
    <source>
        <dbReference type="Proteomes" id="UP000827892"/>
    </source>
</evidence>
<proteinExistence type="predicted"/>
<evidence type="ECO:0000256" key="1">
    <source>
        <dbReference type="SAM" id="MobiDB-lite"/>
    </source>
</evidence>
<dbReference type="InterPro" id="IPR011508">
    <property type="entry name" value="RSD-2_N"/>
</dbReference>
<feature type="domain" description="RSD-2 N-terminal" evidence="2">
    <location>
        <begin position="143"/>
        <end position="215"/>
    </location>
</feature>
<reference evidence="3 4" key="1">
    <citation type="submission" date="2022-05" db="EMBL/GenBank/DDBJ databases">
        <title>Chromosome-level reference genomes for two strains of Caenorhabditis briggsae: an improved platform for comparative genomics.</title>
        <authorList>
            <person name="Stevens L."/>
            <person name="Andersen E.C."/>
        </authorList>
    </citation>
    <scope>NUCLEOTIDE SEQUENCE [LARGE SCALE GENOMIC DNA]</scope>
    <source>
        <strain evidence="3">QX1410_ONT</strain>
        <tissue evidence="3">Whole-organism</tissue>
    </source>
</reference>
<organism evidence="3 4">
    <name type="scientific">Caenorhabditis briggsae</name>
    <dbReference type="NCBI Taxonomy" id="6238"/>
    <lineage>
        <taxon>Eukaryota</taxon>
        <taxon>Metazoa</taxon>
        <taxon>Ecdysozoa</taxon>
        <taxon>Nematoda</taxon>
        <taxon>Chromadorea</taxon>
        <taxon>Rhabditida</taxon>
        <taxon>Rhabditina</taxon>
        <taxon>Rhabditomorpha</taxon>
        <taxon>Rhabditoidea</taxon>
        <taxon>Rhabditidae</taxon>
        <taxon>Peloderinae</taxon>
        <taxon>Caenorhabditis</taxon>
    </lineage>
</organism>
<accession>A0AAE9DB58</accession>
<feature type="region of interest" description="Disordered" evidence="1">
    <location>
        <begin position="233"/>
        <end position="256"/>
    </location>
</feature>
<dbReference type="Pfam" id="PF07547">
    <property type="entry name" value="RSD-2"/>
    <property type="match status" value="1"/>
</dbReference>
<dbReference type="EMBL" id="CP090893">
    <property type="protein sequence ID" value="ULU00196.1"/>
    <property type="molecule type" value="Genomic_DNA"/>
</dbReference>
<gene>
    <name evidence="3" type="ORF">L3Y34_001010</name>
</gene>
<dbReference type="AlphaFoldDB" id="A0AAE9DB58"/>
<evidence type="ECO:0000313" key="3">
    <source>
        <dbReference type="EMBL" id="ULU00196.1"/>
    </source>
</evidence>